<evidence type="ECO:0000256" key="3">
    <source>
        <dbReference type="ARBA" id="ARBA00022567"/>
    </source>
</evidence>
<dbReference type="InterPro" id="IPR000894">
    <property type="entry name" value="RuBisCO_ssu_dom"/>
</dbReference>
<keyword evidence="2 6" id="KW-0602">Photosynthesis</keyword>
<evidence type="ECO:0000256" key="6">
    <source>
        <dbReference type="RuleBase" id="RU003627"/>
    </source>
</evidence>
<dbReference type="Gene3D" id="3.30.190.10">
    <property type="entry name" value="Ribulose bisphosphate carboxylase, small subunit"/>
    <property type="match status" value="1"/>
</dbReference>
<organism evidence="8 9">
    <name type="scientific">Eragrostis curvula</name>
    <name type="common">weeping love grass</name>
    <dbReference type="NCBI Taxonomy" id="38414"/>
    <lineage>
        <taxon>Eukaryota</taxon>
        <taxon>Viridiplantae</taxon>
        <taxon>Streptophyta</taxon>
        <taxon>Embryophyta</taxon>
        <taxon>Tracheophyta</taxon>
        <taxon>Spermatophyta</taxon>
        <taxon>Magnoliopsida</taxon>
        <taxon>Liliopsida</taxon>
        <taxon>Poales</taxon>
        <taxon>Poaceae</taxon>
        <taxon>PACMAD clade</taxon>
        <taxon>Chloridoideae</taxon>
        <taxon>Eragrostideae</taxon>
        <taxon>Eragrostidinae</taxon>
        <taxon>Eragrostis</taxon>
    </lineage>
</organism>
<dbReference type="EMBL" id="RWGY01000011">
    <property type="protein sequence ID" value="TVU33439.1"/>
    <property type="molecule type" value="Genomic_DNA"/>
</dbReference>
<gene>
    <name evidence="8" type="ORF">EJB05_25256</name>
</gene>
<evidence type="ECO:0000256" key="2">
    <source>
        <dbReference type="ARBA" id="ARBA00022531"/>
    </source>
</evidence>
<reference evidence="8 9" key="1">
    <citation type="journal article" date="2019" name="Sci. Rep.">
        <title>A high-quality genome of Eragrostis curvula grass provides insights into Poaceae evolution and supports new strategies to enhance forage quality.</title>
        <authorList>
            <person name="Carballo J."/>
            <person name="Santos B.A.C.M."/>
            <person name="Zappacosta D."/>
            <person name="Garbus I."/>
            <person name="Selva J.P."/>
            <person name="Gallo C.A."/>
            <person name="Diaz A."/>
            <person name="Albertini E."/>
            <person name="Caccamo M."/>
            <person name="Echenique V."/>
        </authorList>
    </citation>
    <scope>NUCLEOTIDE SEQUENCE [LARGE SCALE GENOMIC DNA]</scope>
    <source>
        <strain evidence="9">cv. Victoria</strain>
        <tissue evidence="8">Leaf</tissue>
    </source>
</reference>
<sequence length="153" mass="17074">MHPCPGPIVPYRYQISILEPPRHHHSPLSSVTPSLPYFCLLALWPICVTNMVINTTGSLVAGPGLRLKPPAKLSGRRLPGSSCRARTASNGFRTYCMKTRNPFTNTRYEALSYLPPLTEESIAKEVEFIMSKGWVPCLEFDNVPEKYAAHAVF</sequence>
<keyword evidence="6" id="KW-0934">Plastid</keyword>
<evidence type="ECO:0000256" key="4">
    <source>
        <dbReference type="ARBA" id="ARBA00023238"/>
    </source>
</evidence>
<dbReference type="GO" id="GO:0009853">
    <property type="term" value="P:photorespiration"/>
    <property type="evidence" value="ECO:0007669"/>
    <property type="project" value="UniProtKB-UniRule"/>
</dbReference>
<proteinExistence type="inferred from homology"/>
<feature type="non-terminal residue" evidence="8">
    <location>
        <position position="1"/>
    </location>
</feature>
<dbReference type="PRINTS" id="PR00152">
    <property type="entry name" value="RUBISCOSMALL"/>
</dbReference>
<keyword evidence="1" id="KW-0150">Chloroplast</keyword>
<comment type="caution">
    <text evidence="8">The sequence shown here is derived from an EMBL/GenBank/DDBJ whole genome shotgun (WGS) entry which is preliminary data.</text>
</comment>
<comment type="function">
    <text evidence="6">RuBisCO catalyzes two reactions: the carboxylation of D-ribulose 1,5-bisphosphate, the primary event in carbon dioxide fixation, as well as the oxidative fragmentation of the pentose substrate. Both reactions occur simultaneously and in competition at the same active site. Although the small subunit is not catalytic it is essential for maximal activity.</text>
</comment>
<keyword evidence="9" id="KW-1185">Reference proteome</keyword>
<dbReference type="PANTHER" id="PTHR31262:SF0">
    <property type="entry name" value="RIBULOSE BISPHOSPHATE CARBOXYLASE SMALL SUBUNIT, CHLOROPLASTIC 1"/>
    <property type="match status" value="1"/>
</dbReference>
<evidence type="ECO:0000313" key="8">
    <source>
        <dbReference type="EMBL" id="TVU33439.1"/>
    </source>
</evidence>
<dbReference type="Pfam" id="PF00101">
    <property type="entry name" value="RuBisCO_small"/>
    <property type="match status" value="1"/>
</dbReference>
<dbReference type="Proteomes" id="UP000324897">
    <property type="component" value="Chromosome 1"/>
</dbReference>
<feature type="domain" description="Ribulose bisphosphate carboxylase small subunit" evidence="7">
    <location>
        <begin position="108"/>
        <end position="145"/>
    </location>
</feature>
<dbReference type="InterPro" id="IPR036385">
    <property type="entry name" value="RuBisCO_ssu_sf"/>
</dbReference>
<evidence type="ECO:0000313" key="9">
    <source>
        <dbReference type="Proteomes" id="UP000324897"/>
    </source>
</evidence>
<dbReference type="OrthoDB" id="1655955at2759"/>
<keyword evidence="3" id="KW-0113">Calvin cycle</keyword>
<comment type="subunit">
    <text evidence="6">Heterohexadecamer of 8 large and 8 small subunits.</text>
</comment>
<keyword evidence="4 6" id="KW-0601">Photorespiration</keyword>
<evidence type="ECO:0000259" key="7">
    <source>
        <dbReference type="Pfam" id="PF00101"/>
    </source>
</evidence>
<evidence type="ECO:0000256" key="1">
    <source>
        <dbReference type="ARBA" id="ARBA00022528"/>
    </source>
</evidence>
<dbReference type="Gramene" id="TVU33439">
    <property type="protein sequence ID" value="TVU33439"/>
    <property type="gene ID" value="EJB05_25256"/>
</dbReference>
<dbReference type="PANTHER" id="PTHR31262">
    <property type="entry name" value="RIBULOSE BISPHOSPHATE CARBOXYLASE SMALL CHAIN 1, CHLOROPLASTIC"/>
    <property type="match status" value="1"/>
</dbReference>
<protein>
    <recommendedName>
        <fullName evidence="6">Ribulose bisphosphate carboxylase small subunit</fullName>
        <shortName evidence="6">RuBisCO small subunit</shortName>
    </recommendedName>
</protein>
<dbReference type="InterPro" id="IPR024681">
    <property type="entry name" value="RuBisCO_ssu"/>
</dbReference>
<dbReference type="SUPFAM" id="SSF55239">
    <property type="entry name" value="RuBisCO, small subunit"/>
    <property type="match status" value="1"/>
</dbReference>
<dbReference type="GO" id="GO:0019253">
    <property type="term" value="P:reductive pentose-phosphate cycle"/>
    <property type="evidence" value="ECO:0007669"/>
    <property type="project" value="UniProtKB-KW"/>
</dbReference>
<keyword evidence="5 6" id="KW-0120">Carbon dioxide fixation</keyword>
<evidence type="ECO:0000256" key="5">
    <source>
        <dbReference type="ARBA" id="ARBA00023300"/>
    </source>
</evidence>
<dbReference type="AlphaFoldDB" id="A0A5J9VBC5"/>
<name>A0A5J9VBC5_9POAL</name>
<accession>A0A5J9VBC5</accession>
<comment type="similarity">
    <text evidence="6">Belongs to the RuBisCO small chain family.</text>
</comment>